<name>A0A433ZZL8_9FLAO</name>
<gene>
    <name evidence="1" type="ORF">D0817_25790</name>
</gene>
<protein>
    <submittedName>
        <fullName evidence="1">Aminotransferase DegT</fullName>
    </submittedName>
</protein>
<dbReference type="InterPro" id="IPR000653">
    <property type="entry name" value="DegT/StrS_aminotransferase"/>
</dbReference>
<dbReference type="AlphaFoldDB" id="A0A433ZZL8"/>
<dbReference type="Pfam" id="PF01041">
    <property type="entry name" value="DegT_DnrJ_EryC1"/>
    <property type="match status" value="1"/>
</dbReference>
<dbReference type="InterPro" id="IPR015424">
    <property type="entry name" value="PyrdxlP-dep_Trfase"/>
</dbReference>
<organism evidence="1 2">
    <name type="scientific">Flavobacterium cupreum</name>
    <dbReference type="NCBI Taxonomy" id="2133766"/>
    <lineage>
        <taxon>Bacteria</taxon>
        <taxon>Pseudomonadati</taxon>
        <taxon>Bacteroidota</taxon>
        <taxon>Flavobacteriia</taxon>
        <taxon>Flavobacteriales</taxon>
        <taxon>Flavobacteriaceae</taxon>
        <taxon>Flavobacterium</taxon>
    </lineage>
</organism>
<sequence>MQFIDLKAQYLDLREAINTRIQGVLEHGQYIMGPEVAELEAALAAYTGARHCVTVSSGTEALLISLMALDVKPGDEVITTPFSFIATAEAIVLLG</sequence>
<dbReference type="Proteomes" id="UP000288102">
    <property type="component" value="Unassembled WGS sequence"/>
</dbReference>
<dbReference type="SUPFAM" id="SSF53383">
    <property type="entry name" value="PLP-dependent transferases"/>
    <property type="match status" value="1"/>
</dbReference>
<keyword evidence="1" id="KW-0032">Aminotransferase</keyword>
<comment type="caution">
    <text evidence="1">The sequence shown here is derived from an EMBL/GenBank/DDBJ whole genome shotgun (WGS) entry which is preliminary data.</text>
</comment>
<evidence type="ECO:0000313" key="2">
    <source>
        <dbReference type="Proteomes" id="UP000288102"/>
    </source>
</evidence>
<dbReference type="PANTHER" id="PTHR30244:SF42">
    <property type="entry name" value="UDP-2-ACETAMIDO-2-DEOXY-3-OXO-D-GLUCURONATE AMINOTRANSFERASE"/>
    <property type="match status" value="1"/>
</dbReference>
<dbReference type="GO" id="GO:0030170">
    <property type="term" value="F:pyridoxal phosphate binding"/>
    <property type="evidence" value="ECO:0007669"/>
    <property type="project" value="TreeGrafter"/>
</dbReference>
<keyword evidence="2" id="KW-1185">Reference proteome</keyword>
<dbReference type="GO" id="GO:0008483">
    <property type="term" value="F:transaminase activity"/>
    <property type="evidence" value="ECO:0007669"/>
    <property type="project" value="UniProtKB-KW"/>
</dbReference>
<dbReference type="GO" id="GO:0000271">
    <property type="term" value="P:polysaccharide biosynthetic process"/>
    <property type="evidence" value="ECO:0007669"/>
    <property type="project" value="TreeGrafter"/>
</dbReference>
<evidence type="ECO:0000313" key="1">
    <source>
        <dbReference type="EMBL" id="RUT67564.1"/>
    </source>
</evidence>
<feature type="non-terminal residue" evidence="1">
    <location>
        <position position="95"/>
    </location>
</feature>
<keyword evidence="1" id="KW-0808">Transferase</keyword>
<dbReference type="PANTHER" id="PTHR30244">
    <property type="entry name" value="TRANSAMINASE"/>
    <property type="match status" value="1"/>
</dbReference>
<dbReference type="Gene3D" id="3.40.640.10">
    <property type="entry name" value="Type I PLP-dependent aspartate aminotransferase-like (Major domain)"/>
    <property type="match status" value="1"/>
</dbReference>
<dbReference type="EMBL" id="QWDM01000190">
    <property type="protein sequence ID" value="RUT67564.1"/>
    <property type="molecule type" value="Genomic_DNA"/>
</dbReference>
<reference evidence="2" key="1">
    <citation type="journal article" date="2019" name="Syst. Appl. Microbiol.">
        <title>Flavobacterium circumlabens sp. nov. and Flavobacterium cupreum sp. nov., two psychrotrophic species isolated from Antarctic environmental samples.</title>
        <authorList>
            <person name="Kralova S."/>
            <person name="Busse H.-J."/>
            <person name="Svec P."/>
            <person name="Maslanova I."/>
            <person name="Stankova E."/>
            <person name="Bartak M."/>
            <person name="Sedlacek I."/>
        </authorList>
    </citation>
    <scope>NUCLEOTIDE SEQUENCE [LARGE SCALE GENOMIC DNA]</scope>
    <source>
        <strain evidence="2">CCM 8825</strain>
    </source>
</reference>
<dbReference type="InterPro" id="IPR015421">
    <property type="entry name" value="PyrdxlP-dep_Trfase_major"/>
</dbReference>
<accession>A0A433ZZL8</accession>
<proteinExistence type="predicted"/>